<comment type="caution">
    <text evidence="2">The sequence shown here is derived from an EMBL/GenBank/DDBJ whole genome shotgun (WGS) entry which is preliminary data.</text>
</comment>
<accession>A0A2U2DHS6</accession>
<evidence type="ECO:0000313" key="2">
    <source>
        <dbReference type="EMBL" id="PWE52875.1"/>
    </source>
</evidence>
<dbReference type="EMBL" id="QFBC01000020">
    <property type="protein sequence ID" value="PWE52875.1"/>
    <property type="molecule type" value="Genomic_DNA"/>
</dbReference>
<dbReference type="Pfam" id="PF21834">
    <property type="entry name" value="DUF6894"/>
    <property type="match status" value="1"/>
</dbReference>
<protein>
    <recommendedName>
        <fullName evidence="1">DUF6894 domain-containing protein</fullName>
    </recommendedName>
</protein>
<dbReference type="InterPro" id="IPR054189">
    <property type="entry name" value="DUF6894"/>
</dbReference>
<gene>
    <name evidence="2" type="ORF">DEM27_29215</name>
</gene>
<name>A0A2U2DHS6_9HYPH</name>
<sequence>MARYYFDIHNGSGPVTDSEGLEVESGARVESEVARILTDIARDEFVAVADGEVAVEVRNEAGTVVFCGSLTFHAKWTGMGQ</sequence>
<dbReference type="OrthoDB" id="8094360at2"/>
<keyword evidence="3" id="KW-1185">Reference proteome</keyword>
<evidence type="ECO:0000313" key="3">
    <source>
        <dbReference type="Proteomes" id="UP000245252"/>
    </source>
</evidence>
<dbReference type="Proteomes" id="UP000245252">
    <property type="component" value="Unassembled WGS sequence"/>
</dbReference>
<dbReference type="RefSeq" id="WP_109461772.1">
    <property type="nucleotide sequence ID" value="NZ_QFBC01000020.1"/>
</dbReference>
<feature type="domain" description="DUF6894" evidence="1">
    <location>
        <begin position="3"/>
        <end position="70"/>
    </location>
</feature>
<dbReference type="AlphaFoldDB" id="A0A2U2DHS6"/>
<reference evidence="2 3" key="1">
    <citation type="submission" date="2018-05" db="EMBL/GenBank/DDBJ databases">
        <title>The draft genome of strain NS-104.</title>
        <authorList>
            <person name="Hang P."/>
            <person name="Jiang J."/>
        </authorList>
    </citation>
    <scope>NUCLEOTIDE SEQUENCE [LARGE SCALE GENOMIC DNA]</scope>
    <source>
        <strain evidence="2 3">NS-104</strain>
    </source>
</reference>
<evidence type="ECO:0000259" key="1">
    <source>
        <dbReference type="Pfam" id="PF21834"/>
    </source>
</evidence>
<proteinExistence type="predicted"/>
<organism evidence="2 3">
    <name type="scientific">Metarhizobium album</name>
    <dbReference type="NCBI Taxonomy" id="2182425"/>
    <lineage>
        <taxon>Bacteria</taxon>
        <taxon>Pseudomonadati</taxon>
        <taxon>Pseudomonadota</taxon>
        <taxon>Alphaproteobacteria</taxon>
        <taxon>Hyphomicrobiales</taxon>
        <taxon>Rhizobiaceae</taxon>
        <taxon>Metarhizobium</taxon>
    </lineage>
</organism>